<dbReference type="SUPFAM" id="SSF53163">
    <property type="entry name" value="HybD-like"/>
    <property type="match status" value="1"/>
</dbReference>
<dbReference type="NCBIfam" id="TIGR02841">
    <property type="entry name" value="spore_YyaC"/>
    <property type="match status" value="1"/>
</dbReference>
<dbReference type="InterPro" id="IPR009665">
    <property type="entry name" value="YyaC"/>
</dbReference>
<evidence type="ECO:0000313" key="1">
    <source>
        <dbReference type="EMBL" id="TCO78031.1"/>
    </source>
</evidence>
<dbReference type="Proteomes" id="UP000294919">
    <property type="component" value="Unassembled WGS sequence"/>
</dbReference>
<keyword evidence="2" id="KW-1185">Reference proteome</keyword>
<dbReference type="Pfam" id="PF06866">
    <property type="entry name" value="DUF1256"/>
    <property type="match status" value="1"/>
</dbReference>
<dbReference type="InterPro" id="IPR023430">
    <property type="entry name" value="Pept_HybD-like_dom_sf"/>
</dbReference>
<dbReference type="EMBL" id="SLWV01000005">
    <property type="protein sequence ID" value="TCO78031.1"/>
    <property type="molecule type" value="Genomic_DNA"/>
</dbReference>
<protein>
    <submittedName>
        <fullName evidence="1">Putative sporulation protein YyaC</fullName>
    </submittedName>
</protein>
<accession>A0A4R2KUD8</accession>
<evidence type="ECO:0000313" key="2">
    <source>
        <dbReference type="Proteomes" id="UP000294919"/>
    </source>
</evidence>
<gene>
    <name evidence="1" type="ORF">EV214_105130</name>
</gene>
<proteinExistence type="predicted"/>
<comment type="caution">
    <text evidence="1">The sequence shown here is derived from an EMBL/GenBank/DDBJ whole genome shotgun (WGS) entry which is preliminary data.</text>
</comment>
<dbReference type="AlphaFoldDB" id="A0A4R2KUD8"/>
<name>A0A4R2KUD8_9FIRM</name>
<organism evidence="1 2">
    <name type="scientific">Marinisporobacter balticus</name>
    <dbReference type="NCBI Taxonomy" id="2018667"/>
    <lineage>
        <taxon>Bacteria</taxon>
        <taxon>Bacillati</taxon>
        <taxon>Bacillota</taxon>
        <taxon>Clostridia</taxon>
        <taxon>Peptostreptococcales</taxon>
        <taxon>Thermotaleaceae</taxon>
        <taxon>Marinisporobacter</taxon>
    </lineage>
</organism>
<sequence>MFMNTTVSLSNEPIHVDSATAVYDFDKMFTAYIDTYFTSQYKDLVIICIGTDRSTGDALGPLIGHKLEKSLKRHDNVFVHGTLDQPVHAKNLDTSIDFIYKTYKSPFVIAIDACLGKLESVGRIRIGSGPLKPGAGVNKTLPSIGNMHITGIVNLGGFMEYIVLQNTRLHLVMKMADTIADGIQYSLWKYLKRIEKEQTMIN</sequence>
<reference evidence="1 2" key="1">
    <citation type="submission" date="2019-03" db="EMBL/GenBank/DDBJ databases">
        <title>Genomic Encyclopedia of Type Strains, Phase IV (KMG-IV): sequencing the most valuable type-strain genomes for metagenomic binning, comparative biology and taxonomic classification.</title>
        <authorList>
            <person name="Goeker M."/>
        </authorList>
    </citation>
    <scope>NUCLEOTIDE SEQUENCE [LARGE SCALE GENOMIC DNA]</scope>
    <source>
        <strain evidence="1 2">DSM 102940</strain>
    </source>
</reference>